<dbReference type="InterPro" id="IPR008266">
    <property type="entry name" value="Tyr_kinase_AS"/>
</dbReference>
<evidence type="ECO:0000256" key="15">
    <source>
        <dbReference type="ARBA" id="ARBA00030924"/>
    </source>
</evidence>
<comment type="subunit">
    <text evidence="16">Homodimer. Interacts with CEP152 (via N-terminus). Interacts with CEP78; this interaction may be important for proper PLK4 localization to the centriole and PLK4-induced overduplication of centrioles. Interacts with CEP131. Interacts simultaneously with TENT5C and CEP192. Interacts with TENT5C; this interaction leads to the TENT5C recruitment in the centrosome. Interacts with CEP85; this interaction may be important in cell migration and centriole assembly.</text>
</comment>
<keyword evidence="12" id="KW-0206">Cytoskeleton</keyword>
<evidence type="ECO:0000256" key="14">
    <source>
        <dbReference type="ARBA" id="ARBA00030429"/>
    </source>
</evidence>
<protein>
    <recommendedName>
        <fullName evidence="4">Serine/threonine-protein kinase PLK4</fullName>
        <ecNumber evidence="3">2.7.11.21</ecNumber>
    </recommendedName>
    <alternativeName>
        <fullName evidence="13">Polo-like kinase 4</fullName>
    </alternativeName>
    <alternativeName>
        <fullName evidence="14 15">Serine/threonine-protein kinase SAK</fullName>
    </alternativeName>
</protein>
<feature type="domain" description="Protein kinase" evidence="21">
    <location>
        <begin position="1"/>
        <end position="233"/>
    </location>
</feature>
<dbReference type="GO" id="GO:0007099">
    <property type="term" value="P:centriole replication"/>
    <property type="evidence" value="ECO:0007669"/>
    <property type="project" value="UniProtKB-ARBA"/>
</dbReference>
<dbReference type="Ensembl" id="ENSPSMT00000030345.1">
    <property type="protein sequence ID" value="ENSPSMP00000026210.1"/>
    <property type="gene ID" value="ENSPSMG00000018295.1"/>
</dbReference>
<keyword evidence="5" id="KW-0963">Cytoplasm</keyword>
<dbReference type="FunFam" id="1.10.510.10:FF:000576">
    <property type="entry name" value="Serine/threonine-protein kinase PLK4"/>
    <property type="match status" value="1"/>
</dbReference>
<dbReference type="CDD" id="cd13116">
    <property type="entry name" value="POLO_box_Plk4_3"/>
    <property type="match status" value="1"/>
</dbReference>
<dbReference type="Gene3D" id="3.30.1120.130">
    <property type="match status" value="1"/>
</dbReference>
<dbReference type="GO" id="GO:0005814">
    <property type="term" value="C:centriole"/>
    <property type="evidence" value="ECO:0007669"/>
    <property type="project" value="UniProtKB-SubCell"/>
</dbReference>
<reference evidence="25" key="1">
    <citation type="submission" date="2025-08" db="UniProtKB">
        <authorList>
            <consortium name="Ensembl"/>
        </authorList>
    </citation>
    <scope>IDENTIFICATION</scope>
</reference>
<keyword evidence="26" id="KW-1185">Reference proteome</keyword>
<dbReference type="AlphaFoldDB" id="A0A8C9A922"/>
<dbReference type="Gene3D" id="1.10.510.10">
    <property type="entry name" value="Transferase(Phosphotransferase) domain 1"/>
    <property type="match status" value="1"/>
</dbReference>
<evidence type="ECO:0000256" key="18">
    <source>
        <dbReference type="ARBA" id="ARBA00048347"/>
    </source>
</evidence>
<gene>
    <name evidence="25" type="primary">PLK4</name>
</gene>
<dbReference type="InterPro" id="IPR033698">
    <property type="entry name" value="POLO_box_Plk4_2"/>
</dbReference>
<comment type="catalytic activity">
    <reaction evidence="17">
        <text>L-threonyl-[protein] + ATP = O-phospho-L-threonyl-[protein] + ADP + H(+)</text>
        <dbReference type="Rhea" id="RHEA:46608"/>
        <dbReference type="Rhea" id="RHEA-COMP:11060"/>
        <dbReference type="Rhea" id="RHEA-COMP:11605"/>
        <dbReference type="ChEBI" id="CHEBI:15378"/>
        <dbReference type="ChEBI" id="CHEBI:30013"/>
        <dbReference type="ChEBI" id="CHEBI:30616"/>
        <dbReference type="ChEBI" id="CHEBI:61977"/>
        <dbReference type="ChEBI" id="CHEBI:456216"/>
        <dbReference type="EC" id="2.7.11.21"/>
    </reaction>
</comment>
<evidence type="ECO:0000256" key="19">
    <source>
        <dbReference type="PROSITE-ProRule" id="PRU10141"/>
    </source>
</evidence>
<dbReference type="PROSITE" id="PS51984">
    <property type="entry name" value="CPB1"/>
    <property type="match status" value="1"/>
</dbReference>
<dbReference type="InterPro" id="IPR017441">
    <property type="entry name" value="Protein_kinase_ATP_BS"/>
</dbReference>
<keyword evidence="7" id="KW-0808">Transferase</keyword>
<dbReference type="GeneTree" id="ENSGT00940000156316"/>
<evidence type="ECO:0000256" key="13">
    <source>
        <dbReference type="ARBA" id="ARBA00030332"/>
    </source>
</evidence>
<dbReference type="PROSITE" id="PS50011">
    <property type="entry name" value="PROTEIN_KINASE_DOM"/>
    <property type="match status" value="1"/>
</dbReference>
<accession>A0A8C9A922</accession>
<feature type="domain" description="Cryptic POLO box 1 (CPB1)" evidence="23">
    <location>
        <begin position="554"/>
        <end position="667"/>
    </location>
</feature>
<dbReference type="GO" id="GO:0005524">
    <property type="term" value="F:ATP binding"/>
    <property type="evidence" value="ECO:0007669"/>
    <property type="project" value="UniProtKB-UniRule"/>
</dbReference>
<dbReference type="FunFam" id="2.40.50.930:FF:000001">
    <property type="entry name" value="Serine/threonine-protein kinase PLK4"/>
    <property type="match status" value="1"/>
</dbReference>
<dbReference type="PROSITE" id="PS51985">
    <property type="entry name" value="CPB2"/>
    <property type="match status" value="1"/>
</dbReference>
<evidence type="ECO:0000256" key="3">
    <source>
        <dbReference type="ARBA" id="ARBA00012424"/>
    </source>
</evidence>
<keyword evidence="8 19" id="KW-0547">Nucleotide-binding</keyword>
<evidence type="ECO:0000256" key="11">
    <source>
        <dbReference type="ARBA" id="ARBA00022843"/>
    </source>
</evidence>
<dbReference type="PANTHER" id="PTHR24345:SF89">
    <property type="entry name" value="SERINE_THREONINE-PROTEIN KINASE PLK4"/>
    <property type="match status" value="1"/>
</dbReference>
<evidence type="ECO:0000256" key="5">
    <source>
        <dbReference type="ARBA" id="ARBA00022490"/>
    </source>
</evidence>
<evidence type="ECO:0000256" key="1">
    <source>
        <dbReference type="ARBA" id="ARBA00004114"/>
    </source>
</evidence>
<dbReference type="FunFam" id="3.30.1120.120:FF:000001">
    <property type="entry name" value="serine/threonine-protein kinase PLK4 isoform X2"/>
    <property type="match status" value="1"/>
</dbReference>
<dbReference type="InterPro" id="IPR033699">
    <property type="entry name" value="POLO_box_Plk4_1"/>
</dbReference>
<proteinExistence type="predicted"/>
<comment type="subcellular location">
    <subcellularLocation>
        <location evidence="2">Cleavage furrow</location>
    </subcellularLocation>
    <subcellularLocation>
        <location evidence="1">Cytoplasm</location>
        <location evidence="1">Cytoskeleton</location>
        <location evidence="1">Microtubule organizing center</location>
        <location evidence="1">Centrosome</location>
        <location evidence="1">Centriole</location>
    </subcellularLocation>
</comment>
<organism evidence="25 26">
    <name type="scientific">Prolemur simus</name>
    <name type="common">Greater bamboo lemur</name>
    <name type="synonym">Hapalemur simus</name>
    <dbReference type="NCBI Taxonomy" id="1328070"/>
    <lineage>
        <taxon>Eukaryota</taxon>
        <taxon>Metazoa</taxon>
        <taxon>Chordata</taxon>
        <taxon>Craniata</taxon>
        <taxon>Vertebrata</taxon>
        <taxon>Euteleostomi</taxon>
        <taxon>Mammalia</taxon>
        <taxon>Eutheria</taxon>
        <taxon>Euarchontoglires</taxon>
        <taxon>Primates</taxon>
        <taxon>Strepsirrhini</taxon>
        <taxon>Lemuriformes</taxon>
        <taxon>Lemuridae</taxon>
        <taxon>Prolemur</taxon>
    </lineage>
</organism>
<dbReference type="EC" id="2.7.11.21" evidence="3"/>
<evidence type="ECO:0000256" key="2">
    <source>
        <dbReference type="ARBA" id="ARBA00004626"/>
    </source>
</evidence>
<feature type="compositionally biased region" description="Basic and acidic residues" evidence="20">
    <location>
        <begin position="330"/>
        <end position="339"/>
    </location>
</feature>
<comment type="catalytic activity">
    <reaction evidence="18">
        <text>L-seryl-[protein] + ATP = O-phospho-L-seryl-[protein] + ADP + H(+)</text>
        <dbReference type="Rhea" id="RHEA:17989"/>
        <dbReference type="Rhea" id="RHEA-COMP:9863"/>
        <dbReference type="Rhea" id="RHEA-COMP:11604"/>
        <dbReference type="ChEBI" id="CHEBI:15378"/>
        <dbReference type="ChEBI" id="CHEBI:29999"/>
        <dbReference type="ChEBI" id="CHEBI:30616"/>
        <dbReference type="ChEBI" id="CHEBI:83421"/>
        <dbReference type="ChEBI" id="CHEBI:456216"/>
        <dbReference type="EC" id="2.7.11.21"/>
    </reaction>
</comment>
<feature type="domain" description="Cryptic POLO box 2 (CPB2)" evidence="24">
    <location>
        <begin position="668"/>
        <end position="781"/>
    </location>
</feature>
<keyword evidence="10 19" id="KW-0067">ATP-binding</keyword>
<evidence type="ECO:0000256" key="6">
    <source>
        <dbReference type="ARBA" id="ARBA00022527"/>
    </source>
</evidence>
<evidence type="ECO:0000259" key="21">
    <source>
        <dbReference type="PROSITE" id="PS50011"/>
    </source>
</evidence>
<dbReference type="SUPFAM" id="SSF82615">
    <property type="entry name" value="Polo-box domain"/>
    <property type="match status" value="1"/>
</dbReference>
<dbReference type="GO" id="GO:0005634">
    <property type="term" value="C:nucleus"/>
    <property type="evidence" value="ECO:0007669"/>
    <property type="project" value="TreeGrafter"/>
</dbReference>
<evidence type="ECO:0000256" key="16">
    <source>
        <dbReference type="ARBA" id="ARBA00046774"/>
    </source>
</evidence>
<evidence type="ECO:0000256" key="7">
    <source>
        <dbReference type="ARBA" id="ARBA00022679"/>
    </source>
</evidence>
<dbReference type="SUPFAM" id="SSF56112">
    <property type="entry name" value="Protein kinase-like (PK-like)"/>
    <property type="match status" value="1"/>
</dbReference>
<evidence type="ECO:0000256" key="4">
    <source>
        <dbReference type="ARBA" id="ARBA00020245"/>
    </source>
</evidence>
<sequence length="938" mass="105364">MATCIGEKIEDFKVGSLLGKGSFAGVYRAESIHTGLEVAIKMLYNYFEDNNYVYLVLEMCHNGEMNRYLKNRMKPFSENEARHFMHQIITGMLYLHSHGILHRDLTLSNLLLTRNMNIKIADFGLATQLKMPHEKHYTLCGTPNYISPEIATRSAHGLESDVWSLGCMFYTLLIGRPPFDTDTVKKTLNKVVLADYEMPAFLSREAKDLIHQLLRRNPADRLSLSSVLDHPFMSRNSSTKSKDLGTVEDSIDSGHATISTAMTASSSTSISGSLFDRRRLLLGQPLPNKITVFPKNTNSSDFSSSGDGSSFYNQWGNQEQETSNSGRGRVIQDAKERPHSRYLRRAHSSDRSGTPNSHARAKTYAMERCHSAEVLSKSKRLGVDENEERCSSTNSNVSVFHFFKEKTSNSSGSFERPGNNQALSNHLCPRKTPFPFSDQTPQTEMVQQWFGNLQINAHLREITECNSISLNRDFQGHTDLQDTSRNAWTDIKAKKNSNASDNAHSAKQPNTMKYMTALHSKPEIIQESVFGLDPLSEQRKTMGVEPSLGYQKRTLRSITSPLIAHRLKPIRQKTKKAVVSILDSEEVCVELLKEYTSQEYVKEVLQISSDGNMITIYYPNDGRGFPLADRPPSPTDNISRYSFDNLPEKYWRKYQYASRFVQLVRSKSPKITYFTRYAKCVLMENSPNADFEVWFYDGAKIHKTEDLIQVIEKTGKSYTLKGESEVNSLKEDIKMYMDHANEGHRVCLALESIISEEERKSRSASFFPIIIGRKPGCISSPKALSPPPPVDPNYSMRDRPALSRIVVNSAASPTQVPILNPSMVTNERLGLATTASGTNISPGSLKDCLPKSAQLLKSVFVKNVGWATQLTSGAVWVQFNDGSQLVVQAGVSSISYTSPDGETTRYGEDEKLPEYIKQKLQCLSSILLMFSNPTPSFQ</sequence>
<dbReference type="InterPro" id="IPR033696">
    <property type="entry name" value="POLO_box_Plk4_C"/>
</dbReference>
<keyword evidence="9" id="KW-0418">Kinase</keyword>
<dbReference type="Pfam" id="PF18409">
    <property type="entry name" value="Plk4_PB2"/>
    <property type="match status" value="1"/>
</dbReference>
<evidence type="ECO:0000256" key="10">
    <source>
        <dbReference type="ARBA" id="ARBA00022840"/>
    </source>
</evidence>
<feature type="compositionally biased region" description="Low complexity" evidence="20">
    <location>
        <begin position="299"/>
        <end position="311"/>
    </location>
</feature>
<evidence type="ECO:0000256" key="17">
    <source>
        <dbReference type="ARBA" id="ARBA00047802"/>
    </source>
</evidence>
<dbReference type="Pfam" id="PF18190">
    <property type="entry name" value="Plk4_PB1"/>
    <property type="match status" value="1"/>
</dbReference>
<evidence type="ECO:0000313" key="25">
    <source>
        <dbReference type="Ensembl" id="ENSPSMP00000026210.1"/>
    </source>
</evidence>
<feature type="binding site" evidence="19">
    <location>
        <position position="41"/>
    </location>
    <ligand>
        <name>ATP</name>
        <dbReference type="ChEBI" id="CHEBI:30616"/>
    </ligand>
</feature>
<evidence type="ECO:0000256" key="20">
    <source>
        <dbReference type="SAM" id="MobiDB-lite"/>
    </source>
</evidence>
<evidence type="ECO:0000259" key="24">
    <source>
        <dbReference type="PROSITE" id="PS51985"/>
    </source>
</evidence>
<evidence type="ECO:0000256" key="12">
    <source>
        <dbReference type="ARBA" id="ARBA00023212"/>
    </source>
</evidence>
<dbReference type="CDD" id="cd13115">
    <property type="entry name" value="POLO_box_Plk4_2"/>
    <property type="match status" value="1"/>
</dbReference>
<dbReference type="InterPro" id="IPR047108">
    <property type="entry name" value="Plk4-like_POLO_box_2_sf"/>
</dbReference>
<dbReference type="InterPro" id="IPR046437">
    <property type="entry name" value="Ser_Thr-PK_POLO_box_1_sf"/>
</dbReference>
<dbReference type="PROSITE" id="PS00107">
    <property type="entry name" value="PROTEIN_KINASE_ATP"/>
    <property type="match status" value="1"/>
</dbReference>
<dbReference type="Pfam" id="PF00069">
    <property type="entry name" value="Pkinase"/>
    <property type="match status" value="1"/>
</dbReference>
<keyword evidence="11" id="KW-0832">Ubl conjugation</keyword>
<evidence type="ECO:0000259" key="22">
    <source>
        <dbReference type="PROSITE" id="PS50078"/>
    </source>
</evidence>
<evidence type="ECO:0000313" key="26">
    <source>
        <dbReference type="Proteomes" id="UP000694414"/>
    </source>
</evidence>
<dbReference type="InterPro" id="IPR000959">
    <property type="entry name" value="POLO_box_dom"/>
</dbReference>
<dbReference type="PROSITE" id="PS50078">
    <property type="entry name" value="POLO_BOX"/>
    <property type="match status" value="1"/>
</dbReference>
<dbReference type="PROSITE" id="PS00109">
    <property type="entry name" value="PROTEIN_KINASE_TYR"/>
    <property type="match status" value="1"/>
</dbReference>
<reference evidence="25" key="2">
    <citation type="submission" date="2025-09" db="UniProtKB">
        <authorList>
            <consortium name="Ensembl"/>
        </authorList>
    </citation>
    <scope>IDENTIFICATION</scope>
</reference>
<dbReference type="Gene3D" id="3.30.1120.120">
    <property type="match status" value="1"/>
</dbReference>
<dbReference type="CDD" id="cd13114">
    <property type="entry name" value="POLO_box_Plk4_1"/>
    <property type="match status" value="1"/>
</dbReference>
<dbReference type="GO" id="GO:0004674">
    <property type="term" value="F:protein serine/threonine kinase activity"/>
    <property type="evidence" value="ECO:0007669"/>
    <property type="project" value="UniProtKB-KW"/>
</dbReference>
<evidence type="ECO:0000259" key="23">
    <source>
        <dbReference type="PROSITE" id="PS51984"/>
    </source>
</evidence>
<feature type="compositionally biased region" description="Polar residues" evidence="20">
    <location>
        <begin position="312"/>
        <end position="326"/>
    </location>
</feature>
<dbReference type="Gene3D" id="2.40.50.930">
    <property type="match status" value="1"/>
</dbReference>
<dbReference type="InterPro" id="IPR011009">
    <property type="entry name" value="Kinase-like_dom_sf"/>
</dbReference>
<evidence type="ECO:0000256" key="9">
    <source>
        <dbReference type="ARBA" id="ARBA00022777"/>
    </source>
</evidence>
<feature type="region of interest" description="Disordered" evidence="20">
    <location>
        <begin position="292"/>
        <end position="360"/>
    </location>
</feature>
<dbReference type="PANTHER" id="PTHR24345">
    <property type="entry name" value="SERINE/THREONINE-PROTEIN KINASE PLK"/>
    <property type="match status" value="1"/>
</dbReference>
<keyword evidence="6" id="KW-0723">Serine/threonine-protein kinase</keyword>
<feature type="domain" description="POLO box" evidence="22">
    <location>
        <begin position="854"/>
        <end position="932"/>
    </location>
</feature>
<dbReference type="InterPro" id="IPR000719">
    <property type="entry name" value="Prot_kinase_dom"/>
</dbReference>
<dbReference type="GO" id="GO:0032154">
    <property type="term" value="C:cleavage furrow"/>
    <property type="evidence" value="ECO:0007669"/>
    <property type="project" value="UniProtKB-SubCell"/>
</dbReference>
<dbReference type="FunFam" id="3.30.1120.130:FF:000001">
    <property type="entry name" value="serine/threonine-protein kinase PLK4 isoform X1"/>
    <property type="match status" value="1"/>
</dbReference>
<name>A0A8C9A922_PROSS</name>
<evidence type="ECO:0000256" key="8">
    <source>
        <dbReference type="ARBA" id="ARBA00022741"/>
    </source>
</evidence>
<dbReference type="Proteomes" id="UP000694414">
    <property type="component" value="Unplaced"/>
</dbReference>